<evidence type="ECO:0000313" key="3">
    <source>
        <dbReference type="Proteomes" id="UP000002630"/>
    </source>
</evidence>
<name>D7G3A9_ECTSI</name>
<dbReference type="EMBL" id="FN648710">
    <property type="protein sequence ID" value="CBJ33503.1"/>
    <property type="molecule type" value="Genomic_DNA"/>
</dbReference>
<dbReference type="InParanoid" id="D7G3A9"/>
<keyword evidence="3" id="KW-1185">Reference proteome</keyword>
<dbReference type="Proteomes" id="UP000002630">
    <property type="component" value="Linkage Group LG05"/>
</dbReference>
<reference evidence="2 3" key="1">
    <citation type="journal article" date="2010" name="Nature">
        <title>The Ectocarpus genome and the independent evolution of multicellularity in brown algae.</title>
        <authorList>
            <person name="Cock J.M."/>
            <person name="Sterck L."/>
            <person name="Rouze P."/>
            <person name="Scornet D."/>
            <person name="Allen A.E."/>
            <person name="Amoutzias G."/>
            <person name="Anthouard V."/>
            <person name="Artiguenave F."/>
            <person name="Aury J.M."/>
            <person name="Badger J.H."/>
            <person name="Beszteri B."/>
            <person name="Billiau K."/>
            <person name="Bonnet E."/>
            <person name="Bothwell J.H."/>
            <person name="Bowler C."/>
            <person name="Boyen C."/>
            <person name="Brownlee C."/>
            <person name="Carrano C.J."/>
            <person name="Charrier B."/>
            <person name="Cho G.Y."/>
            <person name="Coelho S.M."/>
            <person name="Collen J."/>
            <person name="Corre E."/>
            <person name="Da Silva C."/>
            <person name="Delage L."/>
            <person name="Delaroque N."/>
            <person name="Dittami S.M."/>
            <person name="Doulbeau S."/>
            <person name="Elias M."/>
            <person name="Farnham G."/>
            <person name="Gachon C.M."/>
            <person name="Gschloessl B."/>
            <person name="Heesch S."/>
            <person name="Jabbari K."/>
            <person name="Jubin C."/>
            <person name="Kawai H."/>
            <person name="Kimura K."/>
            <person name="Kloareg B."/>
            <person name="Kupper F.C."/>
            <person name="Lang D."/>
            <person name="Le Bail A."/>
            <person name="Leblanc C."/>
            <person name="Lerouge P."/>
            <person name="Lohr M."/>
            <person name="Lopez P.J."/>
            <person name="Martens C."/>
            <person name="Maumus F."/>
            <person name="Michel G."/>
            <person name="Miranda-Saavedra D."/>
            <person name="Morales J."/>
            <person name="Moreau H."/>
            <person name="Motomura T."/>
            <person name="Nagasato C."/>
            <person name="Napoli C.A."/>
            <person name="Nelson D.R."/>
            <person name="Nyvall-Collen P."/>
            <person name="Peters A.F."/>
            <person name="Pommier C."/>
            <person name="Potin P."/>
            <person name="Poulain J."/>
            <person name="Quesneville H."/>
            <person name="Read B."/>
            <person name="Rensing S.A."/>
            <person name="Ritter A."/>
            <person name="Rousvoal S."/>
            <person name="Samanta M."/>
            <person name="Samson G."/>
            <person name="Schroeder D.C."/>
            <person name="Segurens B."/>
            <person name="Strittmatter M."/>
            <person name="Tonon T."/>
            <person name="Tregear J.W."/>
            <person name="Valentin K."/>
            <person name="von Dassow P."/>
            <person name="Yamagishi T."/>
            <person name="Van de Peer Y."/>
            <person name="Wincker P."/>
        </authorList>
    </citation>
    <scope>NUCLEOTIDE SEQUENCE [LARGE SCALE GENOMIC DNA]</scope>
    <source>
        <strain evidence="3">Ec32 / CCAP1310/4</strain>
    </source>
</reference>
<proteinExistence type="predicted"/>
<sequence>MGGGPRPQDPRGASGGGVIPQGRGQQEAPRGETGHGERRNCAVASSRANFNESSPTAIMSLGAGMDTHEGATTRGFGDTKGGRTLMFCMP</sequence>
<accession>D7G3A9</accession>
<dbReference type="AlphaFoldDB" id="D7G3A9"/>
<feature type="region of interest" description="Disordered" evidence="1">
    <location>
        <begin position="1"/>
        <end position="83"/>
    </location>
</feature>
<gene>
    <name evidence="2" type="ORF">Esi_0501_0003</name>
</gene>
<organism evidence="2 3">
    <name type="scientific">Ectocarpus siliculosus</name>
    <name type="common">Brown alga</name>
    <name type="synonym">Conferva siliculosa</name>
    <dbReference type="NCBI Taxonomy" id="2880"/>
    <lineage>
        <taxon>Eukaryota</taxon>
        <taxon>Sar</taxon>
        <taxon>Stramenopiles</taxon>
        <taxon>Ochrophyta</taxon>
        <taxon>PX clade</taxon>
        <taxon>Phaeophyceae</taxon>
        <taxon>Ectocarpales</taxon>
        <taxon>Ectocarpaceae</taxon>
        <taxon>Ectocarpus</taxon>
    </lineage>
</organism>
<evidence type="ECO:0000313" key="2">
    <source>
        <dbReference type="EMBL" id="CBJ33503.1"/>
    </source>
</evidence>
<feature type="compositionally biased region" description="Polar residues" evidence="1">
    <location>
        <begin position="46"/>
        <end position="57"/>
    </location>
</feature>
<feature type="compositionally biased region" description="Basic and acidic residues" evidence="1">
    <location>
        <begin position="29"/>
        <end position="40"/>
    </location>
</feature>
<dbReference type="EMBL" id="FN649730">
    <property type="protein sequence ID" value="CBJ33503.1"/>
    <property type="molecule type" value="Genomic_DNA"/>
</dbReference>
<evidence type="ECO:0000256" key="1">
    <source>
        <dbReference type="SAM" id="MobiDB-lite"/>
    </source>
</evidence>
<protein>
    <submittedName>
        <fullName evidence="2">Uncharacterized protein</fullName>
    </submittedName>
</protein>